<dbReference type="EMBL" id="QQNB01000001">
    <property type="protein sequence ID" value="RDE07371.1"/>
    <property type="molecule type" value="Genomic_DNA"/>
</dbReference>
<dbReference type="PANTHER" id="PTHR38776:SF1">
    <property type="entry name" value="MLTA-INTERACTING PROTEIN-RELATED"/>
    <property type="match status" value="1"/>
</dbReference>
<evidence type="ECO:0000256" key="6">
    <source>
        <dbReference type="SAM" id="SignalP"/>
    </source>
</evidence>
<keyword evidence="3 6" id="KW-0732">Signal</keyword>
<comment type="caution">
    <text evidence="7">The sequence shown here is derived from an EMBL/GenBank/DDBJ whole genome shotgun (WGS) entry which is preliminary data.</text>
</comment>
<evidence type="ECO:0000256" key="3">
    <source>
        <dbReference type="ARBA" id="ARBA00022729"/>
    </source>
</evidence>
<organism evidence="7 8">
    <name type="scientific">Sphingomonas aracearum</name>
    <dbReference type="NCBI Taxonomy" id="2283317"/>
    <lineage>
        <taxon>Bacteria</taxon>
        <taxon>Pseudomonadati</taxon>
        <taxon>Pseudomonadota</taxon>
        <taxon>Alphaproteobacteria</taxon>
        <taxon>Sphingomonadales</taxon>
        <taxon>Sphingomonadaceae</taxon>
        <taxon>Sphingomonas</taxon>
    </lineage>
</organism>
<feature type="chain" id="PRO_5016686444" evidence="6">
    <location>
        <begin position="24"/>
        <end position="263"/>
    </location>
</feature>
<evidence type="ECO:0000256" key="1">
    <source>
        <dbReference type="ARBA" id="ARBA00004442"/>
    </source>
</evidence>
<comment type="subcellular location">
    <subcellularLocation>
        <location evidence="1">Cell outer membrane</location>
    </subcellularLocation>
</comment>
<dbReference type="RefSeq" id="WP_114686951.1">
    <property type="nucleotide sequence ID" value="NZ_QQNB01000001.1"/>
</dbReference>
<evidence type="ECO:0000313" key="8">
    <source>
        <dbReference type="Proteomes" id="UP000253918"/>
    </source>
</evidence>
<comment type="similarity">
    <text evidence="2">Belongs to the MipA/OmpV family.</text>
</comment>
<keyword evidence="4" id="KW-0472">Membrane</keyword>
<accession>A0A369W5L0</accession>
<dbReference type="Proteomes" id="UP000253918">
    <property type="component" value="Unassembled WGS sequence"/>
</dbReference>
<dbReference type="Pfam" id="PF06629">
    <property type="entry name" value="MipA"/>
    <property type="match status" value="1"/>
</dbReference>
<evidence type="ECO:0000313" key="7">
    <source>
        <dbReference type="EMBL" id="RDE07371.1"/>
    </source>
</evidence>
<evidence type="ECO:0000256" key="2">
    <source>
        <dbReference type="ARBA" id="ARBA00005722"/>
    </source>
</evidence>
<feature type="signal peptide" evidence="6">
    <location>
        <begin position="1"/>
        <end position="23"/>
    </location>
</feature>
<keyword evidence="5" id="KW-0998">Cell outer membrane</keyword>
<dbReference type="AlphaFoldDB" id="A0A369W5L0"/>
<evidence type="ECO:0000256" key="4">
    <source>
        <dbReference type="ARBA" id="ARBA00023136"/>
    </source>
</evidence>
<gene>
    <name evidence="7" type="ORF">DVW87_07060</name>
</gene>
<dbReference type="OrthoDB" id="5462484at2"/>
<dbReference type="InterPro" id="IPR010583">
    <property type="entry name" value="MipA"/>
</dbReference>
<keyword evidence="8" id="KW-1185">Reference proteome</keyword>
<dbReference type="GO" id="GO:0009279">
    <property type="term" value="C:cell outer membrane"/>
    <property type="evidence" value="ECO:0007669"/>
    <property type="project" value="UniProtKB-SubCell"/>
</dbReference>
<sequence length="263" mass="27542">MKLSRPTIAAAALLAIATTPAHAQDVSSVTREAPRQQRDRIVIGVGAAAIPTYQGSDDYRVLPIPVIDIAKGRFFANLRNGIGVNVIDGGPVTIGGSVALMPGYRRKDVPDGVDRVTVGGGGRLFANLKAGGAILTVGGTKGFAGSTKGVIADASLSYPVVASRRLILIPAIGTSWADRKHNDRYFGINAREALASGLPEYRLGGGFKDVTAGVTANYRLNRRLSLAASANVSTLLGDAKDSPLVERKTQPTGFLSLNYLFGR</sequence>
<dbReference type="PANTHER" id="PTHR38776">
    <property type="entry name" value="MLTA-INTERACTING PROTEIN-RELATED"/>
    <property type="match status" value="1"/>
</dbReference>
<protein>
    <submittedName>
        <fullName evidence="7">MipA/OmpV family protein</fullName>
    </submittedName>
</protein>
<reference evidence="7 8" key="1">
    <citation type="submission" date="2018-07" db="EMBL/GenBank/DDBJ databases">
        <title>a novel species of Sphingomonas isolated from the rhizosphere soil of Araceae plant.</title>
        <authorList>
            <person name="Zhiyong W."/>
            <person name="Qinglan Z."/>
            <person name="Zhiwei F."/>
            <person name="Ding X."/>
            <person name="Gejiao W."/>
            <person name="Shixue Z."/>
        </authorList>
    </citation>
    <scope>NUCLEOTIDE SEQUENCE [LARGE SCALE GENOMIC DNA]</scope>
    <source>
        <strain evidence="7 8">WZY 27</strain>
    </source>
</reference>
<proteinExistence type="inferred from homology"/>
<name>A0A369W5L0_9SPHN</name>
<evidence type="ECO:0000256" key="5">
    <source>
        <dbReference type="ARBA" id="ARBA00023237"/>
    </source>
</evidence>